<dbReference type="Pfam" id="PF20811">
    <property type="entry name" value="PARG_cat_N"/>
    <property type="match status" value="1"/>
</dbReference>
<dbReference type="AlphaFoldDB" id="A0AA39L953"/>
<gene>
    <name evidence="6" type="ORF">NLU13_4911</name>
</gene>
<name>A0AA39L953_SARSR</name>
<keyword evidence="3" id="KW-0378">Hydrolase</keyword>
<dbReference type="GO" id="GO:0004649">
    <property type="term" value="F:poly(ADP-ribose) glycohydrolase activity"/>
    <property type="evidence" value="ECO:0007669"/>
    <property type="project" value="UniProtKB-EC"/>
</dbReference>
<feature type="domain" description="PARG catalytic Macro" evidence="4">
    <location>
        <begin position="251"/>
        <end position="393"/>
    </location>
</feature>
<dbReference type="PANTHER" id="PTHR12837:SF0">
    <property type="entry name" value="POLY(ADP-RIBOSE) GLYCOHYDROLASE"/>
    <property type="match status" value="1"/>
</dbReference>
<dbReference type="EC" id="3.2.1.143" evidence="2"/>
<dbReference type="EMBL" id="JAPDFR010000003">
    <property type="protein sequence ID" value="KAK0388668.1"/>
    <property type="molecule type" value="Genomic_DNA"/>
</dbReference>
<feature type="domain" description="PARG helical" evidence="5">
    <location>
        <begin position="88"/>
        <end position="182"/>
    </location>
</feature>
<dbReference type="GO" id="GO:0005975">
    <property type="term" value="P:carbohydrate metabolic process"/>
    <property type="evidence" value="ECO:0007669"/>
    <property type="project" value="InterPro"/>
</dbReference>
<evidence type="ECO:0000256" key="3">
    <source>
        <dbReference type="ARBA" id="ARBA00022801"/>
    </source>
</evidence>
<dbReference type="InterPro" id="IPR046372">
    <property type="entry name" value="PARG_cat_C"/>
</dbReference>
<evidence type="ECO:0000256" key="1">
    <source>
        <dbReference type="ARBA" id="ARBA00009545"/>
    </source>
</evidence>
<dbReference type="GO" id="GO:0006282">
    <property type="term" value="P:regulation of DNA repair"/>
    <property type="evidence" value="ECO:0007669"/>
    <property type="project" value="InterPro"/>
</dbReference>
<evidence type="ECO:0000313" key="7">
    <source>
        <dbReference type="Proteomes" id="UP001175261"/>
    </source>
</evidence>
<evidence type="ECO:0000313" key="6">
    <source>
        <dbReference type="EMBL" id="KAK0388668.1"/>
    </source>
</evidence>
<organism evidence="6 7">
    <name type="scientific">Sarocladium strictum</name>
    <name type="common">Black bundle disease fungus</name>
    <name type="synonym">Acremonium strictum</name>
    <dbReference type="NCBI Taxonomy" id="5046"/>
    <lineage>
        <taxon>Eukaryota</taxon>
        <taxon>Fungi</taxon>
        <taxon>Dikarya</taxon>
        <taxon>Ascomycota</taxon>
        <taxon>Pezizomycotina</taxon>
        <taxon>Sordariomycetes</taxon>
        <taxon>Hypocreomycetidae</taxon>
        <taxon>Hypocreales</taxon>
        <taxon>Sarocladiaceae</taxon>
        <taxon>Sarocladium</taxon>
    </lineage>
</organism>
<comment type="caution">
    <text evidence="6">The sequence shown here is derived from an EMBL/GenBank/DDBJ whole genome shotgun (WGS) entry which is preliminary data.</text>
</comment>
<keyword evidence="7" id="KW-1185">Reference proteome</keyword>
<dbReference type="GO" id="GO:0009225">
    <property type="term" value="P:nucleotide-sugar metabolic process"/>
    <property type="evidence" value="ECO:0007669"/>
    <property type="project" value="TreeGrafter"/>
</dbReference>
<dbReference type="Pfam" id="PF05028">
    <property type="entry name" value="PARG_cat_C"/>
    <property type="match status" value="1"/>
</dbReference>
<evidence type="ECO:0000259" key="4">
    <source>
        <dbReference type="Pfam" id="PF05028"/>
    </source>
</evidence>
<dbReference type="PANTHER" id="PTHR12837">
    <property type="entry name" value="POLY ADP-RIBOSE GLYCOHYDROLASE"/>
    <property type="match status" value="1"/>
</dbReference>
<reference evidence="6" key="1">
    <citation type="submission" date="2022-10" db="EMBL/GenBank/DDBJ databases">
        <title>Determination and structural analysis of whole genome sequence of Sarocladium strictum F4-1.</title>
        <authorList>
            <person name="Hu L."/>
            <person name="Jiang Y."/>
        </authorList>
    </citation>
    <scope>NUCLEOTIDE SEQUENCE</scope>
    <source>
        <strain evidence="6">F4-1</strain>
    </source>
</reference>
<sequence>MDQSFYFLPNSPTNRRLDRFSILNDDQEGEDGPVPFWALLQHVLQPNIESSGQLIEVLDTVSNILRDSSGSAGEYGTLKSMVDGHGPAFFVDVWPKIVYCSLQLQECFPEGRIPVLQPGTKLQWTRLQVASLVANQFLCSLDCPAGRDGYFDFSIWYASEQRHPYSAQMYLKAVFEYFRQLQVPFPDEAASNPAKVVYSMHDYHETSPPSPEPERVPLQPISVQMLESYDTRLQEHSHQEPDGAVVISANKDIGFGNSPEACPAVLVTPTLQATETVTIEGAAPMLCITGQRRNVQWEVLPRERRIGGRMLFMDALEIDELDGSEALPDIQPGHLEREIRKAYTAFSSWASGDESTVYTGVWGCGAFNGDPGVKMTILWIAASMAGRRLTVVCDDSHGGFPMQFRGLVDRVPSSWTVRELRTLLESLAPDTQRSETVKELSRLLE</sequence>
<accession>A0AA39L953</accession>
<proteinExistence type="inferred from homology"/>
<protein>
    <recommendedName>
        <fullName evidence="2">poly(ADP-ribose) glycohydrolase</fullName>
        <ecNumber evidence="2">3.2.1.143</ecNumber>
    </recommendedName>
</protein>
<dbReference type="GO" id="GO:0005634">
    <property type="term" value="C:nucleus"/>
    <property type="evidence" value="ECO:0007669"/>
    <property type="project" value="TreeGrafter"/>
</dbReference>
<dbReference type="GO" id="GO:1990966">
    <property type="term" value="P:ATP generation from poly-ADP-D-ribose"/>
    <property type="evidence" value="ECO:0007669"/>
    <property type="project" value="TreeGrafter"/>
</dbReference>
<dbReference type="InterPro" id="IPR048362">
    <property type="entry name" value="PARG_helical"/>
</dbReference>
<dbReference type="InterPro" id="IPR007724">
    <property type="entry name" value="Poly_GlycHdrlase"/>
</dbReference>
<evidence type="ECO:0000256" key="2">
    <source>
        <dbReference type="ARBA" id="ARBA00012255"/>
    </source>
</evidence>
<dbReference type="GO" id="GO:0005737">
    <property type="term" value="C:cytoplasm"/>
    <property type="evidence" value="ECO:0007669"/>
    <property type="project" value="TreeGrafter"/>
</dbReference>
<evidence type="ECO:0000259" key="5">
    <source>
        <dbReference type="Pfam" id="PF20811"/>
    </source>
</evidence>
<comment type="similarity">
    <text evidence="1">Belongs to the poly(ADP-ribose) glycohydrolase family.</text>
</comment>
<dbReference type="Proteomes" id="UP001175261">
    <property type="component" value="Unassembled WGS sequence"/>
</dbReference>